<evidence type="ECO:0000313" key="5">
    <source>
        <dbReference type="EMBL" id="GGG35487.1"/>
    </source>
</evidence>
<evidence type="ECO:0000256" key="3">
    <source>
        <dbReference type="RuleBase" id="RU003694"/>
    </source>
</evidence>
<keyword evidence="6" id="KW-1185">Reference proteome</keyword>
<evidence type="ECO:0000259" key="4">
    <source>
        <dbReference type="PROSITE" id="PS52004"/>
    </source>
</evidence>
<name>A0A917GBD7_9FLAO</name>
<dbReference type="Gene3D" id="3.40.47.10">
    <property type="match status" value="1"/>
</dbReference>
<dbReference type="Pfam" id="PF00109">
    <property type="entry name" value="ketoacyl-synt"/>
    <property type="match status" value="1"/>
</dbReference>
<evidence type="ECO:0000256" key="2">
    <source>
        <dbReference type="ARBA" id="ARBA00022679"/>
    </source>
</evidence>
<feature type="domain" description="Ketosynthase family 3 (KS3)" evidence="4">
    <location>
        <begin position="2"/>
        <end position="398"/>
    </location>
</feature>
<dbReference type="AlphaFoldDB" id="A0A917GBD7"/>
<dbReference type="PANTHER" id="PTHR11712">
    <property type="entry name" value="POLYKETIDE SYNTHASE-RELATED"/>
    <property type="match status" value="1"/>
</dbReference>
<sequence>MSKGIAITGMGIISAIGNNVAENFQSLMEGKKGISKISKIETIHKDDIMVGEVAYTNSELVDLLGLSTENNYSRTGLLGAIAAKEAVANAGIKDMKAYKTGLISATSVGGMDMTEKYFYDYLENDTNRRYIESHHAGDSTQKIAEQLGIDNSLITTISTACSSAANAIMLGARLIKAGQLDRVIVGGADCMSKFTINGFKTLMILSDTYNTPFDENRKGLNLGEAAAFLVLESEAIVKAENKTVLGYVKGYGNANDAFHQTASSDHGDGATLAMEKALEVAGFTAKDIDYINAHGTATGNNDLSEGRAIIRVFGDSPPEFSSTKAYTGHTLAAAGAIEAIYSVLALQNNVIFPNLNFKTQMKEFNITPQLEAKEKRIQSVMSNSFGFGGNCSTVIFSKEQ</sequence>
<evidence type="ECO:0000256" key="1">
    <source>
        <dbReference type="ARBA" id="ARBA00008467"/>
    </source>
</evidence>
<proteinExistence type="inferred from homology"/>
<organism evidence="5 6">
    <name type="scientific">Bizionia arctica</name>
    <dbReference type="NCBI Taxonomy" id="1495645"/>
    <lineage>
        <taxon>Bacteria</taxon>
        <taxon>Pseudomonadati</taxon>
        <taxon>Bacteroidota</taxon>
        <taxon>Flavobacteriia</taxon>
        <taxon>Flavobacteriales</taxon>
        <taxon>Flavobacteriaceae</taxon>
        <taxon>Bizionia</taxon>
    </lineage>
</organism>
<reference evidence="5" key="1">
    <citation type="journal article" date="2014" name="Int. J. Syst. Evol. Microbiol.">
        <title>Complete genome sequence of Corynebacterium casei LMG S-19264T (=DSM 44701T), isolated from a smear-ripened cheese.</title>
        <authorList>
            <consortium name="US DOE Joint Genome Institute (JGI-PGF)"/>
            <person name="Walter F."/>
            <person name="Albersmeier A."/>
            <person name="Kalinowski J."/>
            <person name="Ruckert C."/>
        </authorList>
    </citation>
    <scope>NUCLEOTIDE SEQUENCE</scope>
    <source>
        <strain evidence="5">CGMCC 1.12751</strain>
    </source>
</reference>
<dbReference type="Pfam" id="PF02801">
    <property type="entry name" value="Ketoacyl-synt_C"/>
    <property type="match status" value="1"/>
</dbReference>
<comment type="caution">
    <text evidence="5">The sequence shown here is derived from an EMBL/GenBank/DDBJ whole genome shotgun (WGS) entry which is preliminary data.</text>
</comment>
<accession>A0A917GBD7</accession>
<dbReference type="InterPro" id="IPR014030">
    <property type="entry name" value="Ketoacyl_synth_N"/>
</dbReference>
<evidence type="ECO:0000313" key="6">
    <source>
        <dbReference type="Proteomes" id="UP000625976"/>
    </source>
</evidence>
<dbReference type="EMBL" id="BMFQ01000001">
    <property type="protein sequence ID" value="GGG35487.1"/>
    <property type="molecule type" value="Genomic_DNA"/>
</dbReference>
<dbReference type="RefSeq" id="WP_188461333.1">
    <property type="nucleotide sequence ID" value="NZ_BMFQ01000001.1"/>
</dbReference>
<dbReference type="InterPro" id="IPR014031">
    <property type="entry name" value="Ketoacyl_synth_C"/>
</dbReference>
<dbReference type="GO" id="GO:0004315">
    <property type="term" value="F:3-oxoacyl-[acyl-carrier-protein] synthase activity"/>
    <property type="evidence" value="ECO:0007669"/>
    <property type="project" value="TreeGrafter"/>
</dbReference>
<dbReference type="PROSITE" id="PS52004">
    <property type="entry name" value="KS3_2"/>
    <property type="match status" value="1"/>
</dbReference>
<dbReference type="InterPro" id="IPR020841">
    <property type="entry name" value="PKS_Beta-ketoAc_synthase_dom"/>
</dbReference>
<dbReference type="GO" id="GO:0006633">
    <property type="term" value="P:fatty acid biosynthetic process"/>
    <property type="evidence" value="ECO:0007669"/>
    <property type="project" value="TreeGrafter"/>
</dbReference>
<dbReference type="PANTHER" id="PTHR11712:SF336">
    <property type="entry name" value="3-OXOACYL-[ACYL-CARRIER-PROTEIN] SYNTHASE, MITOCHONDRIAL"/>
    <property type="match status" value="1"/>
</dbReference>
<protein>
    <submittedName>
        <fullName evidence="5">Beta-ACP synthase</fullName>
    </submittedName>
</protein>
<dbReference type="InterPro" id="IPR016039">
    <property type="entry name" value="Thiolase-like"/>
</dbReference>
<keyword evidence="2 3" id="KW-0808">Transferase</keyword>
<comment type="similarity">
    <text evidence="1 3">Belongs to the thiolase-like superfamily. Beta-ketoacyl-ACP synthases family.</text>
</comment>
<dbReference type="CDD" id="cd00834">
    <property type="entry name" value="KAS_I_II"/>
    <property type="match status" value="1"/>
</dbReference>
<reference evidence="5" key="2">
    <citation type="submission" date="2020-09" db="EMBL/GenBank/DDBJ databases">
        <authorList>
            <person name="Sun Q."/>
            <person name="Zhou Y."/>
        </authorList>
    </citation>
    <scope>NUCLEOTIDE SEQUENCE</scope>
    <source>
        <strain evidence="5">CGMCC 1.12751</strain>
    </source>
</reference>
<dbReference type="SUPFAM" id="SSF53901">
    <property type="entry name" value="Thiolase-like"/>
    <property type="match status" value="1"/>
</dbReference>
<dbReference type="SMART" id="SM00825">
    <property type="entry name" value="PKS_KS"/>
    <property type="match status" value="1"/>
</dbReference>
<dbReference type="Proteomes" id="UP000625976">
    <property type="component" value="Unassembled WGS sequence"/>
</dbReference>
<gene>
    <name evidence="5" type="ORF">GCM10010976_03940</name>
</gene>
<dbReference type="InterPro" id="IPR000794">
    <property type="entry name" value="Beta-ketoacyl_synthase"/>
</dbReference>
<dbReference type="GO" id="GO:0005829">
    <property type="term" value="C:cytosol"/>
    <property type="evidence" value="ECO:0007669"/>
    <property type="project" value="TreeGrafter"/>
</dbReference>